<keyword evidence="2" id="KW-1185">Reference proteome</keyword>
<dbReference type="OrthoDB" id="5493262at2"/>
<dbReference type="InterPro" id="IPR012467">
    <property type="entry name" value="DUF1684"/>
</dbReference>
<gene>
    <name evidence="1" type="ORF">CXY01_16180</name>
</gene>
<dbReference type="AlphaFoldDB" id="A0A510V2K6"/>
<dbReference type="EMBL" id="BJUB01000004">
    <property type="protein sequence ID" value="GEK21098.1"/>
    <property type="molecule type" value="Genomic_DNA"/>
</dbReference>
<proteinExistence type="predicted"/>
<dbReference type="Pfam" id="PF07920">
    <property type="entry name" value="DUF1684"/>
    <property type="match status" value="1"/>
</dbReference>
<evidence type="ECO:0000313" key="1">
    <source>
        <dbReference type="EMBL" id="GEK21098.1"/>
    </source>
</evidence>
<reference evidence="1 2" key="1">
    <citation type="submission" date="2019-07" db="EMBL/GenBank/DDBJ databases">
        <title>Whole genome shotgun sequence of Cellulomonas xylanilytica NBRC 101102.</title>
        <authorList>
            <person name="Hosoyama A."/>
            <person name="Uohara A."/>
            <person name="Ohji S."/>
            <person name="Ichikawa N."/>
        </authorList>
    </citation>
    <scope>NUCLEOTIDE SEQUENCE [LARGE SCALE GENOMIC DNA]</scope>
    <source>
        <strain evidence="1 2">NBRC 101102</strain>
    </source>
</reference>
<evidence type="ECO:0000313" key="2">
    <source>
        <dbReference type="Proteomes" id="UP000321118"/>
    </source>
</evidence>
<organism evidence="1 2">
    <name type="scientific">Cellulomonas xylanilytica</name>
    <dbReference type="NCBI Taxonomy" id="233583"/>
    <lineage>
        <taxon>Bacteria</taxon>
        <taxon>Bacillati</taxon>
        <taxon>Actinomycetota</taxon>
        <taxon>Actinomycetes</taxon>
        <taxon>Micrococcales</taxon>
        <taxon>Cellulomonadaceae</taxon>
        <taxon>Cellulomonas</taxon>
    </lineage>
</organism>
<comment type="caution">
    <text evidence="1">The sequence shown here is derived from an EMBL/GenBank/DDBJ whole genome shotgun (WGS) entry which is preliminary data.</text>
</comment>
<protein>
    <recommendedName>
        <fullName evidence="3">DUF1684 domain-containing protein</fullName>
    </recommendedName>
</protein>
<dbReference type="PANTHER" id="PTHR41913:SF1">
    <property type="entry name" value="DUF1684 DOMAIN-CONTAINING PROTEIN"/>
    <property type="match status" value="1"/>
</dbReference>
<dbReference type="RefSeq" id="WP_146926890.1">
    <property type="nucleotide sequence ID" value="NZ_BJUB01000004.1"/>
</dbReference>
<accession>A0A510V2K6</accession>
<name>A0A510V2K6_9CELL</name>
<dbReference type="Proteomes" id="UP000321118">
    <property type="component" value="Unassembled WGS sequence"/>
</dbReference>
<evidence type="ECO:0008006" key="3">
    <source>
        <dbReference type="Google" id="ProtNLM"/>
    </source>
</evidence>
<dbReference type="PANTHER" id="PTHR41913">
    <property type="entry name" value="DUF1684 DOMAIN-CONTAINING PROTEIN"/>
    <property type="match status" value="1"/>
</dbReference>
<sequence>MTTLTIDPTADLLAWRSDRESALRQPHGWLSLVGLHALTAAPRAVPGVPGLWSSDGVDAHVQTDAADGVTDPQSREPLVGTWHRTAGEGSSTLVAAFVPAGRSDEDRVVVELARRTGRLYVRVRDPRGTARTGFTGVPSYPYDPSWVLDAPVRWYDEPVEVTVGAAQRGLVHHVRLVGEIDVERDGVRHTLRLSGGQVPDSVGVLFSDEADDLAPWRILSVEVIDRAAATLRIDLNRTVNLPYAFSDFGTCPAPVEGNHLPFAVAAGERDPRGRAS</sequence>